<dbReference type="InterPro" id="IPR008910">
    <property type="entry name" value="MSC_TM_helix"/>
</dbReference>
<keyword evidence="1" id="KW-0472">Membrane</keyword>
<feature type="domain" description="Mechanosensitive ion channel MscS" evidence="2">
    <location>
        <begin position="213"/>
        <end position="271"/>
    </location>
</feature>
<sequence>MESFYNISDILKNTFNSLIGQFVDFVPRLIGCIVVLLIGYLVANFVRAIVKNVLGRVGFDKIGERLNQIGFIKQIKAEIKLSNIVAASLYYFIILMFLTAATEILGVETITSMVLSVVNFIPQLIAGAIMLQLGIIISDIIKSAVVTLCKSFNVPSAKLIGNLVFGFFLVITFISALAQIGINTELLESSFIIVFGGIVAAFGVGYGLASRDVLGNIISSFYSKNKYTIGQLIQIDGVKGRIIELDNLSVTIKTEESRVVLPLKYFQSQKVEIFAS</sequence>
<dbReference type="Pfam" id="PF05552">
    <property type="entry name" value="MS_channel_1st_1"/>
    <property type="match status" value="2"/>
</dbReference>
<feature type="transmembrane region" description="Helical" evidence="1">
    <location>
        <begin position="81"/>
        <end position="100"/>
    </location>
</feature>
<evidence type="ECO:0000259" key="2">
    <source>
        <dbReference type="Pfam" id="PF00924"/>
    </source>
</evidence>
<feature type="transmembrane region" description="Helical" evidence="1">
    <location>
        <begin position="120"/>
        <end position="138"/>
    </location>
</feature>
<feature type="transmembrane region" description="Helical" evidence="1">
    <location>
        <begin position="190"/>
        <end position="209"/>
    </location>
</feature>
<feature type="transmembrane region" description="Helical" evidence="1">
    <location>
        <begin position="159"/>
        <end position="178"/>
    </location>
</feature>
<dbReference type="Proteomes" id="UP001501508">
    <property type="component" value="Unassembled WGS sequence"/>
</dbReference>
<evidence type="ECO:0000313" key="3">
    <source>
        <dbReference type="EMBL" id="GAA4446713.1"/>
    </source>
</evidence>
<gene>
    <name evidence="3" type="ORF">GCM10023091_40310</name>
</gene>
<proteinExistence type="predicted"/>
<dbReference type="PANTHER" id="PTHR30221:SF1">
    <property type="entry name" value="SMALL-CONDUCTANCE MECHANOSENSITIVE CHANNEL"/>
    <property type="match status" value="1"/>
</dbReference>
<accession>A0ABP8MD59</accession>
<dbReference type="InterPro" id="IPR006685">
    <property type="entry name" value="MscS_channel_2nd"/>
</dbReference>
<organism evidence="3 4">
    <name type="scientific">Ravibacter arvi</name>
    <dbReference type="NCBI Taxonomy" id="2051041"/>
    <lineage>
        <taxon>Bacteria</taxon>
        <taxon>Pseudomonadati</taxon>
        <taxon>Bacteroidota</taxon>
        <taxon>Cytophagia</taxon>
        <taxon>Cytophagales</taxon>
        <taxon>Spirosomataceae</taxon>
        <taxon>Ravibacter</taxon>
    </lineage>
</organism>
<protein>
    <recommendedName>
        <fullName evidence="2">Mechanosensitive ion channel MscS domain-containing protein</fullName>
    </recommendedName>
</protein>
<dbReference type="EMBL" id="BAABEY010000036">
    <property type="protein sequence ID" value="GAA4446713.1"/>
    <property type="molecule type" value="Genomic_DNA"/>
</dbReference>
<comment type="caution">
    <text evidence="3">The sequence shown here is derived from an EMBL/GenBank/DDBJ whole genome shotgun (WGS) entry which is preliminary data.</text>
</comment>
<keyword evidence="4" id="KW-1185">Reference proteome</keyword>
<feature type="transmembrane region" description="Helical" evidence="1">
    <location>
        <begin position="25"/>
        <end position="46"/>
    </location>
</feature>
<evidence type="ECO:0000313" key="4">
    <source>
        <dbReference type="Proteomes" id="UP001501508"/>
    </source>
</evidence>
<dbReference type="InterPro" id="IPR045275">
    <property type="entry name" value="MscS_archaea/bacteria_type"/>
</dbReference>
<name>A0ABP8MD59_9BACT</name>
<keyword evidence="1" id="KW-1133">Transmembrane helix</keyword>
<reference evidence="4" key="1">
    <citation type="journal article" date="2019" name="Int. J. Syst. Evol. Microbiol.">
        <title>The Global Catalogue of Microorganisms (GCM) 10K type strain sequencing project: providing services to taxonomists for standard genome sequencing and annotation.</title>
        <authorList>
            <consortium name="The Broad Institute Genomics Platform"/>
            <consortium name="The Broad Institute Genome Sequencing Center for Infectious Disease"/>
            <person name="Wu L."/>
            <person name="Ma J."/>
        </authorList>
    </citation>
    <scope>NUCLEOTIDE SEQUENCE [LARGE SCALE GENOMIC DNA]</scope>
    <source>
        <strain evidence="4">JCM 31920</strain>
    </source>
</reference>
<dbReference type="RefSeq" id="WP_345032570.1">
    <property type="nucleotide sequence ID" value="NZ_BAABEY010000036.1"/>
</dbReference>
<evidence type="ECO:0000256" key="1">
    <source>
        <dbReference type="SAM" id="Phobius"/>
    </source>
</evidence>
<dbReference type="PANTHER" id="PTHR30221">
    <property type="entry name" value="SMALL-CONDUCTANCE MECHANOSENSITIVE CHANNEL"/>
    <property type="match status" value="1"/>
</dbReference>
<dbReference type="Gene3D" id="1.10.287.1260">
    <property type="match status" value="1"/>
</dbReference>
<keyword evidence="1" id="KW-0812">Transmembrane</keyword>
<dbReference type="Pfam" id="PF00924">
    <property type="entry name" value="MS_channel_2nd"/>
    <property type="match status" value="1"/>
</dbReference>